<dbReference type="InterPro" id="IPR014284">
    <property type="entry name" value="RNA_pol_sigma-70_dom"/>
</dbReference>
<evidence type="ECO:0000256" key="2">
    <source>
        <dbReference type="ARBA" id="ARBA00023015"/>
    </source>
</evidence>
<evidence type="ECO:0000259" key="6">
    <source>
        <dbReference type="Pfam" id="PF08281"/>
    </source>
</evidence>
<dbReference type="InterPro" id="IPR039425">
    <property type="entry name" value="RNA_pol_sigma-70-like"/>
</dbReference>
<organism evidence="7 8">
    <name type="scientific">Cytobacillus eiseniae</name>
    <dbReference type="NCBI Taxonomy" id="762947"/>
    <lineage>
        <taxon>Bacteria</taxon>
        <taxon>Bacillati</taxon>
        <taxon>Bacillota</taxon>
        <taxon>Bacilli</taxon>
        <taxon>Bacillales</taxon>
        <taxon>Bacillaceae</taxon>
        <taxon>Cytobacillus</taxon>
    </lineage>
</organism>
<gene>
    <name evidence="7" type="ORF">J2Z40_002509</name>
</gene>
<evidence type="ECO:0000313" key="8">
    <source>
        <dbReference type="Proteomes" id="UP001519293"/>
    </source>
</evidence>
<keyword evidence="4" id="KW-0804">Transcription</keyword>
<protein>
    <submittedName>
        <fullName evidence="7">RNA polymerase sigma-70 factor (ECF subfamily)</fullName>
    </submittedName>
</protein>
<keyword evidence="2" id="KW-0805">Transcription regulation</keyword>
<proteinExistence type="inferred from homology"/>
<evidence type="ECO:0000256" key="4">
    <source>
        <dbReference type="ARBA" id="ARBA00023163"/>
    </source>
</evidence>
<feature type="domain" description="RNA polymerase sigma factor 70 region 4 type 2" evidence="6">
    <location>
        <begin position="108"/>
        <end position="157"/>
    </location>
</feature>
<evidence type="ECO:0000256" key="3">
    <source>
        <dbReference type="ARBA" id="ARBA00023082"/>
    </source>
</evidence>
<dbReference type="InterPro" id="IPR036388">
    <property type="entry name" value="WH-like_DNA-bd_sf"/>
</dbReference>
<dbReference type="SUPFAM" id="SSF88946">
    <property type="entry name" value="Sigma2 domain of RNA polymerase sigma factors"/>
    <property type="match status" value="1"/>
</dbReference>
<feature type="domain" description="RNA polymerase sigma-70 region 2" evidence="5">
    <location>
        <begin position="14"/>
        <end position="81"/>
    </location>
</feature>
<keyword evidence="8" id="KW-1185">Reference proteome</keyword>
<dbReference type="NCBIfam" id="TIGR02937">
    <property type="entry name" value="sigma70-ECF"/>
    <property type="match status" value="1"/>
</dbReference>
<dbReference type="InterPro" id="IPR007627">
    <property type="entry name" value="RNA_pol_sigma70_r2"/>
</dbReference>
<dbReference type="SUPFAM" id="SSF88659">
    <property type="entry name" value="Sigma3 and sigma4 domains of RNA polymerase sigma factors"/>
    <property type="match status" value="1"/>
</dbReference>
<evidence type="ECO:0000313" key="7">
    <source>
        <dbReference type="EMBL" id="MBP2241936.1"/>
    </source>
</evidence>
<accession>A0ABS4RGB2</accession>
<dbReference type="Gene3D" id="1.10.10.10">
    <property type="entry name" value="Winged helix-like DNA-binding domain superfamily/Winged helix DNA-binding domain"/>
    <property type="match status" value="1"/>
</dbReference>
<name>A0ABS4RGB2_9BACI</name>
<reference evidence="7 8" key="1">
    <citation type="submission" date="2021-03" db="EMBL/GenBank/DDBJ databases">
        <title>Genomic Encyclopedia of Type Strains, Phase IV (KMG-IV): sequencing the most valuable type-strain genomes for metagenomic binning, comparative biology and taxonomic classification.</title>
        <authorList>
            <person name="Goeker M."/>
        </authorList>
    </citation>
    <scope>NUCLEOTIDE SEQUENCE [LARGE SCALE GENOMIC DNA]</scope>
    <source>
        <strain evidence="7 8">DSM 26675</strain>
    </source>
</reference>
<comment type="similarity">
    <text evidence="1">Belongs to the sigma-70 factor family. ECF subfamily.</text>
</comment>
<dbReference type="Proteomes" id="UP001519293">
    <property type="component" value="Unassembled WGS sequence"/>
</dbReference>
<dbReference type="InterPro" id="IPR013249">
    <property type="entry name" value="RNA_pol_sigma70_r4_t2"/>
</dbReference>
<dbReference type="EMBL" id="JAGIKZ010000013">
    <property type="protein sequence ID" value="MBP2241936.1"/>
    <property type="molecule type" value="Genomic_DNA"/>
</dbReference>
<evidence type="ECO:0000259" key="5">
    <source>
        <dbReference type="Pfam" id="PF04542"/>
    </source>
</evidence>
<dbReference type="PANTHER" id="PTHR43133:SF60">
    <property type="entry name" value="RNA POLYMERASE SIGMA FACTOR SIGV"/>
    <property type="match status" value="1"/>
</dbReference>
<dbReference type="RefSeq" id="WP_245350082.1">
    <property type="nucleotide sequence ID" value="NZ_JAGIKZ010000013.1"/>
</dbReference>
<sequence length="176" mass="21129">MNTNGKREMVMEWYDSYYDDIYRFILYMFGDRQLCEDFVHDTFVRAYTAMDRFDQRSSVKTWLFSIAKHVVLDEIRKRKRRKLVPIEKEFLSTFNVEQLIENKEAIQQLVNHIQLLKPNYRIVIILRKVEECSIKEIAEVLEWSETKVRKTLSRAVLLLRKMNQVDEGGGKGEQTR</sequence>
<evidence type="ECO:0000256" key="1">
    <source>
        <dbReference type="ARBA" id="ARBA00010641"/>
    </source>
</evidence>
<dbReference type="Pfam" id="PF08281">
    <property type="entry name" value="Sigma70_r4_2"/>
    <property type="match status" value="1"/>
</dbReference>
<dbReference type="InterPro" id="IPR013325">
    <property type="entry name" value="RNA_pol_sigma_r2"/>
</dbReference>
<dbReference type="Pfam" id="PF04542">
    <property type="entry name" value="Sigma70_r2"/>
    <property type="match status" value="1"/>
</dbReference>
<dbReference type="PANTHER" id="PTHR43133">
    <property type="entry name" value="RNA POLYMERASE ECF-TYPE SIGMA FACTO"/>
    <property type="match status" value="1"/>
</dbReference>
<dbReference type="CDD" id="cd06171">
    <property type="entry name" value="Sigma70_r4"/>
    <property type="match status" value="1"/>
</dbReference>
<dbReference type="Gene3D" id="1.10.1740.10">
    <property type="match status" value="1"/>
</dbReference>
<dbReference type="InterPro" id="IPR013324">
    <property type="entry name" value="RNA_pol_sigma_r3/r4-like"/>
</dbReference>
<keyword evidence="3" id="KW-0731">Sigma factor</keyword>
<comment type="caution">
    <text evidence="7">The sequence shown here is derived from an EMBL/GenBank/DDBJ whole genome shotgun (WGS) entry which is preliminary data.</text>
</comment>